<dbReference type="SUPFAM" id="SSF46689">
    <property type="entry name" value="Homeodomain-like"/>
    <property type="match status" value="1"/>
</dbReference>
<sequence>MPAPYSYDLRKKAIDAFSRGEKKLTICQLMKISRNTLDLWLKREQETGDFKARVERPTREDRKIQDLERFKQFVKQHKDKTQQQMADLWGENLTQQNISDGIKKLGITRKKNLRVSRKR</sequence>
<proteinExistence type="predicted"/>
<dbReference type="InterPro" id="IPR009057">
    <property type="entry name" value="Homeodomain-like_sf"/>
</dbReference>
<evidence type="ECO:0000313" key="2">
    <source>
        <dbReference type="EMBL" id="VEP17535.1"/>
    </source>
</evidence>
<reference evidence="2 3" key="1">
    <citation type="submission" date="2019-01" db="EMBL/GenBank/DDBJ databases">
        <authorList>
            <person name="Brito A."/>
        </authorList>
    </citation>
    <scope>NUCLEOTIDE SEQUENCE [LARGE SCALE GENOMIC DNA]</scope>
    <source>
        <strain evidence="2">1</strain>
    </source>
</reference>
<protein>
    <submittedName>
        <fullName evidence="2">Transposase</fullName>
    </submittedName>
</protein>
<evidence type="ECO:0000313" key="3">
    <source>
        <dbReference type="Proteomes" id="UP000320055"/>
    </source>
</evidence>
<evidence type="ECO:0000259" key="1">
    <source>
        <dbReference type="Pfam" id="PF01710"/>
    </source>
</evidence>
<keyword evidence="3" id="KW-1185">Reference proteome</keyword>
<dbReference type="AlphaFoldDB" id="A0A563W1M1"/>
<feature type="domain" description="Transposase Synechocystis PCC 6803" evidence="1">
    <location>
        <begin position="5"/>
        <end position="118"/>
    </location>
</feature>
<dbReference type="Pfam" id="PF01710">
    <property type="entry name" value="HTH_Tnp_IS630"/>
    <property type="match status" value="1"/>
</dbReference>
<accession>A0A563W1M1</accession>
<gene>
    <name evidence="2" type="ORF">H1P_6210003</name>
</gene>
<organism evidence="2 3">
    <name type="scientific">Hyella patelloides LEGE 07179</name>
    <dbReference type="NCBI Taxonomy" id="945734"/>
    <lineage>
        <taxon>Bacteria</taxon>
        <taxon>Bacillati</taxon>
        <taxon>Cyanobacteriota</taxon>
        <taxon>Cyanophyceae</taxon>
        <taxon>Pleurocapsales</taxon>
        <taxon>Hyellaceae</taxon>
        <taxon>Hyella</taxon>
    </lineage>
</organism>
<dbReference type="InterPro" id="IPR002622">
    <property type="entry name" value="Transposase_14"/>
</dbReference>
<name>A0A563W1M1_9CYAN</name>
<dbReference type="Proteomes" id="UP000320055">
    <property type="component" value="Unassembled WGS sequence"/>
</dbReference>
<dbReference type="EMBL" id="CAACVJ010000581">
    <property type="protein sequence ID" value="VEP17535.1"/>
    <property type="molecule type" value="Genomic_DNA"/>
</dbReference>